<dbReference type="PROSITE" id="PS50122">
    <property type="entry name" value="CHEB"/>
    <property type="match status" value="1"/>
</dbReference>
<evidence type="ECO:0000256" key="3">
    <source>
        <dbReference type="ARBA" id="ARBA00039140"/>
    </source>
</evidence>
<dbReference type="SUPFAM" id="SSF52738">
    <property type="entry name" value="Methylesterase CheB, C-terminal domain"/>
    <property type="match status" value="1"/>
</dbReference>
<evidence type="ECO:0000259" key="6">
    <source>
        <dbReference type="PROSITE" id="PS50122"/>
    </source>
</evidence>
<dbReference type="InterPro" id="IPR035909">
    <property type="entry name" value="CheB_C"/>
</dbReference>
<dbReference type="Gene3D" id="3.40.50.180">
    <property type="entry name" value="Methylesterase CheB, C-terminal domain"/>
    <property type="match status" value="1"/>
</dbReference>
<dbReference type="Pfam" id="PF01339">
    <property type="entry name" value="CheB_methylest"/>
    <property type="match status" value="1"/>
</dbReference>
<feature type="active site" evidence="5">
    <location>
        <position position="285"/>
    </location>
</feature>
<evidence type="ECO:0000313" key="7">
    <source>
        <dbReference type="EMBL" id="TGD80703.1"/>
    </source>
</evidence>
<evidence type="ECO:0000256" key="1">
    <source>
        <dbReference type="ARBA" id="ARBA00022500"/>
    </source>
</evidence>
<dbReference type="InterPro" id="IPR008248">
    <property type="entry name" value="CheB-like"/>
</dbReference>
<dbReference type="AlphaFoldDB" id="A0A4Z0MLS8"/>
<dbReference type="PANTHER" id="PTHR42872">
    <property type="entry name" value="PROTEIN-GLUTAMATE METHYLESTERASE/PROTEIN-GLUTAMINE GLUTAMINASE"/>
    <property type="match status" value="1"/>
</dbReference>
<dbReference type="GO" id="GO:0006935">
    <property type="term" value="P:chemotaxis"/>
    <property type="evidence" value="ECO:0007669"/>
    <property type="project" value="UniProtKB-UniRule"/>
</dbReference>
<protein>
    <recommendedName>
        <fullName evidence="3">protein-glutamate methylesterase</fullName>
        <ecNumber evidence="3">3.1.1.61</ecNumber>
    </recommendedName>
</protein>
<dbReference type="GO" id="GO:0000156">
    <property type="term" value="F:phosphorelay response regulator activity"/>
    <property type="evidence" value="ECO:0007669"/>
    <property type="project" value="InterPro"/>
</dbReference>
<evidence type="ECO:0000256" key="5">
    <source>
        <dbReference type="PROSITE-ProRule" id="PRU00050"/>
    </source>
</evidence>
<feature type="domain" description="CheB-type methylesterase" evidence="6">
    <location>
        <begin position="148"/>
        <end position="340"/>
    </location>
</feature>
<dbReference type="PIRSF" id="PIRSF000876">
    <property type="entry name" value="RR_chemtxs_CheB"/>
    <property type="match status" value="1"/>
</dbReference>
<sequence length="359" mass="37788">MLNLSSTLTLLLGNLPTFVAAELTRLLHTDPTVRVVGTAVGSDDLARQARRLQPGLVIVGESQLLGLEQLRHHYSGPVLLYTTQPPLPGMLREVARLGVYDYLSAAPMHDGQRLAEWGRQAKRKVQAARPRPAVATPLADVARRTAAPLPPRGVVVIGGSTGGAQAVEEVLRALPVDFSWAVLVAVHLPASFTDTLVERLRRASVLPVTAASEAVTLEAGKVLVAPGGFNCIIKSIGNSPWLGWQVGFINETSLEIPSVDLLMQSAARVVGRNVVGVVLTGLGNDGTAGARAIREQGGVVVAQDEASSAVFGMPKSVIRAGQANAVLPLASIADFVLRHVLPRSGARLGFISATQPLSR</sequence>
<accession>A0A4Z0MLS8</accession>
<comment type="catalytic activity">
    <reaction evidence="4">
        <text>[protein]-L-glutamate 5-O-methyl ester + H2O = L-glutamyl-[protein] + methanol + H(+)</text>
        <dbReference type="Rhea" id="RHEA:23236"/>
        <dbReference type="Rhea" id="RHEA-COMP:10208"/>
        <dbReference type="Rhea" id="RHEA-COMP:10311"/>
        <dbReference type="ChEBI" id="CHEBI:15377"/>
        <dbReference type="ChEBI" id="CHEBI:15378"/>
        <dbReference type="ChEBI" id="CHEBI:17790"/>
        <dbReference type="ChEBI" id="CHEBI:29973"/>
        <dbReference type="ChEBI" id="CHEBI:82795"/>
        <dbReference type="EC" id="3.1.1.61"/>
    </reaction>
</comment>
<dbReference type="Proteomes" id="UP000298284">
    <property type="component" value="Unassembled WGS sequence"/>
</dbReference>
<dbReference type="OrthoDB" id="1524092at2"/>
<reference evidence="7 8" key="1">
    <citation type="submission" date="2019-04" db="EMBL/GenBank/DDBJ databases">
        <authorList>
            <person name="Feng G."/>
            <person name="Zhang J."/>
            <person name="Zhu H."/>
        </authorList>
    </citation>
    <scope>NUCLEOTIDE SEQUENCE [LARGE SCALE GENOMIC DNA]</scope>
    <source>
        <strain evidence="7 8">JCM 19491</strain>
    </source>
</reference>
<proteinExistence type="predicted"/>
<organism evidence="7 8">
    <name type="scientific">Hymenobacter wooponensis</name>
    <dbReference type="NCBI Taxonomy" id="1525360"/>
    <lineage>
        <taxon>Bacteria</taxon>
        <taxon>Pseudomonadati</taxon>
        <taxon>Bacteroidota</taxon>
        <taxon>Cytophagia</taxon>
        <taxon>Cytophagales</taxon>
        <taxon>Hymenobacteraceae</taxon>
        <taxon>Hymenobacter</taxon>
    </lineage>
</organism>
<keyword evidence="8" id="KW-1185">Reference proteome</keyword>
<keyword evidence="2 5" id="KW-0378">Hydrolase</keyword>
<feature type="active site" evidence="5">
    <location>
        <position position="160"/>
    </location>
</feature>
<evidence type="ECO:0000256" key="4">
    <source>
        <dbReference type="ARBA" id="ARBA00048267"/>
    </source>
</evidence>
<dbReference type="PANTHER" id="PTHR42872:SF6">
    <property type="entry name" value="PROTEIN-GLUTAMATE METHYLESTERASE_PROTEIN-GLUTAMINE GLUTAMINASE"/>
    <property type="match status" value="1"/>
</dbReference>
<dbReference type="GO" id="GO:0008984">
    <property type="term" value="F:protein-glutamate methylesterase activity"/>
    <property type="evidence" value="ECO:0007669"/>
    <property type="project" value="UniProtKB-EC"/>
</dbReference>
<dbReference type="RefSeq" id="WP_135530846.1">
    <property type="nucleotide sequence ID" value="NZ_SRKZ01000003.1"/>
</dbReference>
<feature type="active site" evidence="5">
    <location>
        <position position="187"/>
    </location>
</feature>
<gene>
    <name evidence="7" type="ORF">EU557_12855</name>
</gene>
<name>A0A4Z0MLS8_9BACT</name>
<comment type="caution">
    <text evidence="7">The sequence shown here is derived from an EMBL/GenBank/DDBJ whole genome shotgun (WGS) entry which is preliminary data.</text>
</comment>
<dbReference type="CDD" id="cd16432">
    <property type="entry name" value="CheB_Rec"/>
    <property type="match status" value="1"/>
</dbReference>
<evidence type="ECO:0000313" key="8">
    <source>
        <dbReference type="Proteomes" id="UP000298284"/>
    </source>
</evidence>
<evidence type="ECO:0000256" key="2">
    <source>
        <dbReference type="ARBA" id="ARBA00022801"/>
    </source>
</evidence>
<dbReference type="InterPro" id="IPR000673">
    <property type="entry name" value="Sig_transdc_resp-reg_Me-estase"/>
</dbReference>
<dbReference type="GO" id="GO:0005737">
    <property type="term" value="C:cytoplasm"/>
    <property type="evidence" value="ECO:0007669"/>
    <property type="project" value="InterPro"/>
</dbReference>
<keyword evidence="1 5" id="KW-0145">Chemotaxis</keyword>
<dbReference type="EMBL" id="SRKZ01000003">
    <property type="protein sequence ID" value="TGD80703.1"/>
    <property type="molecule type" value="Genomic_DNA"/>
</dbReference>
<dbReference type="EC" id="3.1.1.61" evidence="3"/>